<organism evidence="2 3">
    <name type="scientific">Austropuccinia psidii MF-1</name>
    <dbReference type="NCBI Taxonomy" id="1389203"/>
    <lineage>
        <taxon>Eukaryota</taxon>
        <taxon>Fungi</taxon>
        <taxon>Dikarya</taxon>
        <taxon>Basidiomycota</taxon>
        <taxon>Pucciniomycotina</taxon>
        <taxon>Pucciniomycetes</taxon>
        <taxon>Pucciniales</taxon>
        <taxon>Sphaerophragmiaceae</taxon>
        <taxon>Austropuccinia</taxon>
    </lineage>
</organism>
<accession>A0A9Q3BMV2</accession>
<feature type="compositionally biased region" description="Basic and acidic residues" evidence="1">
    <location>
        <begin position="77"/>
        <end position="88"/>
    </location>
</feature>
<keyword evidence="3" id="KW-1185">Reference proteome</keyword>
<evidence type="ECO:0000256" key="1">
    <source>
        <dbReference type="SAM" id="MobiDB-lite"/>
    </source>
</evidence>
<gene>
    <name evidence="2" type="ORF">O181_008614</name>
</gene>
<dbReference type="AlphaFoldDB" id="A0A9Q3BMV2"/>
<comment type="caution">
    <text evidence="2">The sequence shown here is derived from an EMBL/GenBank/DDBJ whole genome shotgun (WGS) entry which is preliminary data.</text>
</comment>
<dbReference type="EMBL" id="AVOT02002013">
    <property type="protein sequence ID" value="MBW0468899.1"/>
    <property type="molecule type" value="Genomic_DNA"/>
</dbReference>
<evidence type="ECO:0000313" key="3">
    <source>
        <dbReference type="Proteomes" id="UP000765509"/>
    </source>
</evidence>
<name>A0A9Q3BMV2_9BASI</name>
<feature type="region of interest" description="Disordered" evidence="1">
    <location>
        <begin position="68"/>
        <end position="88"/>
    </location>
</feature>
<dbReference type="Proteomes" id="UP000765509">
    <property type="component" value="Unassembled WGS sequence"/>
</dbReference>
<reference evidence="2" key="1">
    <citation type="submission" date="2021-03" db="EMBL/GenBank/DDBJ databases">
        <title>Draft genome sequence of rust myrtle Austropuccinia psidii MF-1, a brazilian biotype.</title>
        <authorList>
            <person name="Quecine M.C."/>
            <person name="Pachon D.M.R."/>
            <person name="Bonatelli M.L."/>
            <person name="Correr F.H."/>
            <person name="Franceschini L.M."/>
            <person name="Leite T.F."/>
            <person name="Margarido G.R.A."/>
            <person name="Almeida C.A."/>
            <person name="Ferrarezi J.A."/>
            <person name="Labate C.A."/>
        </authorList>
    </citation>
    <scope>NUCLEOTIDE SEQUENCE</scope>
    <source>
        <strain evidence="2">MF-1</strain>
    </source>
</reference>
<sequence length="88" mass="9578">MLRCPHHPPDVTPTLPPISALITPYASTPRHLQSLHSHGALKIYLLCLILSAAYHAYLCVVPSQHASNATPLSACDSKPEHKHDSQIP</sequence>
<protein>
    <submittedName>
        <fullName evidence="2">Uncharacterized protein</fullName>
    </submittedName>
</protein>
<proteinExistence type="predicted"/>
<evidence type="ECO:0000313" key="2">
    <source>
        <dbReference type="EMBL" id="MBW0468899.1"/>
    </source>
</evidence>